<organism evidence="3 4">
    <name type="scientific">Eubacterium cellulosolvens (strain ATCC 43171 / JCM 9499 / 6)</name>
    <name type="common">Cillobacterium cellulosolvens</name>
    <dbReference type="NCBI Taxonomy" id="633697"/>
    <lineage>
        <taxon>Bacteria</taxon>
        <taxon>Bacillati</taxon>
        <taxon>Bacillota</taxon>
        <taxon>Clostridia</taxon>
        <taxon>Eubacteriales</taxon>
        <taxon>Eubacteriaceae</taxon>
        <taxon>Eubacterium</taxon>
    </lineage>
</organism>
<gene>
    <name evidence="3" type="ORF">EubceDRAFT1_1196</name>
</gene>
<keyword evidence="4" id="KW-1185">Reference proteome</keyword>
<keyword evidence="1" id="KW-0472">Membrane</keyword>
<dbReference type="AlphaFoldDB" id="I5AT90"/>
<reference evidence="3 4" key="2">
    <citation type="submission" date="2012-02" db="EMBL/GenBank/DDBJ databases">
        <title>Improved High-Quality Draft sequence of Eubacterium cellulosolvens 6.</title>
        <authorList>
            <consortium name="US DOE Joint Genome Institute"/>
            <person name="Lucas S."/>
            <person name="Han J."/>
            <person name="Lapidus A."/>
            <person name="Cheng J.-F."/>
            <person name="Goodwin L."/>
            <person name="Pitluck S."/>
            <person name="Peters L."/>
            <person name="Mikhailova N."/>
            <person name="Gu W."/>
            <person name="Detter J.C."/>
            <person name="Han C."/>
            <person name="Tapia R."/>
            <person name="Land M."/>
            <person name="Hauser L."/>
            <person name="Kyrpides N."/>
            <person name="Ivanova N."/>
            <person name="Pagani I."/>
            <person name="Johnson E."/>
            <person name="Mukhopadhyay B."/>
            <person name="Anderson I."/>
            <person name="Woyke T."/>
        </authorList>
    </citation>
    <scope>NUCLEOTIDE SEQUENCE [LARGE SCALE GENOMIC DNA]</scope>
    <source>
        <strain evidence="3 4">6</strain>
    </source>
</reference>
<evidence type="ECO:0000313" key="4">
    <source>
        <dbReference type="Proteomes" id="UP000005753"/>
    </source>
</evidence>
<proteinExistence type="predicted"/>
<feature type="domain" description="SGS" evidence="2">
    <location>
        <begin position="49"/>
        <end position="139"/>
    </location>
</feature>
<keyword evidence="1" id="KW-0812">Transmembrane</keyword>
<dbReference type="InterPro" id="IPR007699">
    <property type="entry name" value="SGS_dom"/>
</dbReference>
<sequence length="313" mass="36734">MNRIHNRNKVMICIMAMIMMTFSGCSFFSLNSKWISRKKDNMISTSAEVTSRSRDQGESSYWDNLIGDFIKALDKHDKALLRGCFSEYVRENDTDLDYEITKLFESYDGPTDSWEWEDFSSQSFSNDPGENREYKSRRAILRSHGKNYYFEFEYTTIDLNKSGRDGLCCVDFTTPEVQAAISDGRSELTDYKPEINWDESDHYRLHVTTEHRGEYQTRRIDGRETIYTSSEVNYASNDFMNLIKENRSVKVLKEKFGSENAGLKNSQMMYYKVTDGEDLYVCIYYMDGNEGEEVRRVELVNEEKHVKTLFLKE</sequence>
<dbReference type="Gene3D" id="3.10.450.50">
    <property type="match status" value="1"/>
</dbReference>
<evidence type="ECO:0000313" key="3">
    <source>
        <dbReference type="EMBL" id="EIM57013.1"/>
    </source>
</evidence>
<dbReference type="PROSITE" id="PS51048">
    <property type="entry name" value="SGS"/>
    <property type="match status" value="1"/>
</dbReference>
<dbReference type="HOGENOM" id="CLU_905361_0_0_9"/>
<dbReference type="PROSITE" id="PS51257">
    <property type="entry name" value="PROKAR_LIPOPROTEIN"/>
    <property type="match status" value="1"/>
</dbReference>
<reference evidence="3 4" key="1">
    <citation type="submission" date="2010-08" db="EMBL/GenBank/DDBJ databases">
        <authorList>
            <consortium name="US DOE Joint Genome Institute (JGI-PGF)"/>
            <person name="Lucas S."/>
            <person name="Copeland A."/>
            <person name="Lapidus A."/>
            <person name="Cheng J.-F."/>
            <person name="Bruce D."/>
            <person name="Goodwin L."/>
            <person name="Pitluck S."/>
            <person name="Land M.L."/>
            <person name="Hauser L."/>
            <person name="Chang Y.-J."/>
            <person name="Anderson I.J."/>
            <person name="Johnson E."/>
            <person name="Mulhopadhyay B."/>
            <person name="Kyrpides N."/>
            <person name="Woyke T.J."/>
        </authorList>
    </citation>
    <scope>NUCLEOTIDE SEQUENCE [LARGE SCALE GENOMIC DNA]</scope>
    <source>
        <strain evidence="3 4">6</strain>
    </source>
</reference>
<dbReference type="Proteomes" id="UP000005753">
    <property type="component" value="Chromosome"/>
</dbReference>
<keyword evidence="1" id="KW-1133">Transmembrane helix</keyword>
<dbReference type="STRING" id="633697.EubceDRAFT1_1196"/>
<dbReference type="OrthoDB" id="2071028at2"/>
<dbReference type="EMBL" id="CM001487">
    <property type="protein sequence ID" value="EIM57013.1"/>
    <property type="molecule type" value="Genomic_DNA"/>
</dbReference>
<evidence type="ECO:0000256" key="1">
    <source>
        <dbReference type="SAM" id="Phobius"/>
    </source>
</evidence>
<accession>I5AT90</accession>
<name>I5AT90_EUBC6</name>
<feature type="transmembrane region" description="Helical" evidence="1">
    <location>
        <begin position="12"/>
        <end position="30"/>
    </location>
</feature>
<evidence type="ECO:0000259" key="2">
    <source>
        <dbReference type="PROSITE" id="PS51048"/>
    </source>
</evidence>
<protein>
    <recommendedName>
        <fullName evidence="2">SGS domain-containing protein</fullName>
    </recommendedName>
</protein>